<reference evidence="2 3" key="1">
    <citation type="submission" date="2017-05" db="EMBL/GenBank/DDBJ databases">
        <title>Functional genome analysis of Paenibacillus pasadenensis strain R16: insights on endophytic life style and antifungal activity.</title>
        <authorList>
            <person name="Passera A."/>
            <person name="Marcolungo L."/>
            <person name="Casati P."/>
            <person name="Brasca M."/>
            <person name="Quaglino F."/>
            <person name="Delledonne M."/>
        </authorList>
    </citation>
    <scope>NUCLEOTIDE SEQUENCE [LARGE SCALE GENOMIC DNA]</scope>
    <source>
        <strain evidence="2 3">R16</strain>
    </source>
</reference>
<evidence type="ECO:0000313" key="2">
    <source>
        <dbReference type="EMBL" id="PLT47300.1"/>
    </source>
</evidence>
<accession>A0A2N5NAI7</accession>
<organism evidence="2 3">
    <name type="scientific">Paenibacillus pasadenensis</name>
    <dbReference type="NCBI Taxonomy" id="217090"/>
    <lineage>
        <taxon>Bacteria</taxon>
        <taxon>Bacillati</taxon>
        <taxon>Bacillota</taxon>
        <taxon>Bacilli</taxon>
        <taxon>Bacillales</taxon>
        <taxon>Paenibacillaceae</taxon>
        <taxon>Paenibacillus</taxon>
    </lineage>
</organism>
<keyword evidence="1" id="KW-1133">Transmembrane helix</keyword>
<keyword evidence="1" id="KW-0472">Membrane</keyword>
<dbReference type="AlphaFoldDB" id="A0A2N5NAI7"/>
<keyword evidence="1" id="KW-0812">Transmembrane</keyword>
<keyword evidence="3" id="KW-1185">Reference proteome</keyword>
<dbReference type="EMBL" id="NFEZ01000003">
    <property type="protein sequence ID" value="PLT47300.1"/>
    <property type="molecule type" value="Genomic_DNA"/>
</dbReference>
<evidence type="ECO:0000313" key="3">
    <source>
        <dbReference type="Proteomes" id="UP000234789"/>
    </source>
</evidence>
<sequence length="55" mass="5773">MSKPLALVYALLSVALMTATAISISYSGRAAIALGLATFLFIGAGFVLKSRLKKR</sequence>
<evidence type="ECO:0000256" key="1">
    <source>
        <dbReference type="SAM" id="Phobius"/>
    </source>
</evidence>
<protein>
    <submittedName>
        <fullName evidence="2">Uncharacterized protein</fullName>
    </submittedName>
</protein>
<comment type="caution">
    <text evidence="2">The sequence shown here is derived from an EMBL/GenBank/DDBJ whole genome shotgun (WGS) entry which is preliminary data.</text>
</comment>
<name>A0A2N5NAI7_9BACL</name>
<proteinExistence type="predicted"/>
<dbReference type="RefSeq" id="WP_164820167.1">
    <property type="nucleotide sequence ID" value="NZ_BIMM01000062.1"/>
</dbReference>
<feature type="transmembrane region" description="Helical" evidence="1">
    <location>
        <begin position="31"/>
        <end position="48"/>
    </location>
</feature>
<gene>
    <name evidence="2" type="ORF">B8V81_1524</name>
</gene>
<dbReference type="Proteomes" id="UP000234789">
    <property type="component" value="Unassembled WGS sequence"/>
</dbReference>